<gene>
    <name evidence="1" type="ORF">EYF80_003441</name>
</gene>
<reference evidence="1 2" key="1">
    <citation type="submission" date="2019-03" db="EMBL/GenBank/DDBJ databases">
        <title>First draft genome of Liparis tanakae, snailfish: a comprehensive survey of snailfish specific genes.</title>
        <authorList>
            <person name="Kim W."/>
            <person name="Song I."/>
            <person name="Jeong J.-H."/>
            <person name="Kim D."/>
            <person name="Kim S."/>
            <person name="Ryu S."/>
            <person name="Song J.Y."/>
            <person name="Lee S.K."/>
        </authorList>
    </citation>
    <scope>NUCLEOTIDE SEQUENCE [LARGE SCALE GENOMIC DNA]</scope>
    <source>
        <tissue evidence="1">Muscle</tissue>
    </source>
</reference>
<evidence type="ECO:0000313" key="2">
    <source>
        <dbReference type="Proteomes" id="UP000314294"/>
    </source>
</evidence>
<proteinExistence type="predicted"/>
<evidence type="ECO:0000313" key="1">
    <source>
        <dbReference type="EMBL" id="TNN86356.1"/>
    </source>
</evidence>
<dbReference type="EMBL" id="SRLO01000016">
    <property type="protein sequence ID" value="TNN86356.1"/>
    <property type="molecule type" value="Genomic_DNA"/>
</dbReference>
<organism evidence="1 2">
    <name type="scientific">Liparis tanakae</name>
    <name type="common">Tanaka's snailfish</name>
    <dbReference type="NCBI Taxonomy" id="230148"/>
    <lineage>
        <taxon>Eukaryota</taxon>
        <taxon>Metazoa</taxon>
        <taxon>Chordata</taxon>
        <taxon>Craniata</taxon>
        <taxon>Vertebrata</taxon>
        <taxon>Euteleostomi</taxon>
        <taxon>Actinopterygii</taxon>
        <taxon>Neopterygii</taxon>
        <taxon>Teleostei</taxon>
        <taxon>Neoteleostei</taxon>
        <taxon>Acanthomorphata</taxon>
        <taxon>Eupercaria</taxon>
        <taxon>Perciformes</taxon>
        <taxon>Cottioidei</taxon>
        <taxon>Cottales</taxon>
        <taxon>Liparidae</taxon>
        <taxon>Liparis</taxon>
    </lineage>
</organism>
<keyword evidence="2" id="KW-1185">Reference proteome</keyword>
<dbReference type="Proteomes" id="UP000314294">
    <property type="component" value="Unassembled WGS sequence"/>
</dbReference>
<accession>A0A4Z2J829</accession>
<dbReference type="AlphaFoldDB" id="A0A4Z2J829"/>
<sequence>MIDASHRKSRLCCSVKPAFKVLMATWISLFPGSLSGPLHTSPNSPEEKRRSLTVAFTFQLTLIFEAVGQVDILRLSQHSSTGSEPLMTTVSYRMITSGFRGFTPSNNVLCLEHVFAITPLK</sequence>
<protein>
    <submittedName>
        <fullName evidence="1">Uncharacterized protein</fullName>
    </submittedName>
</protein>
<comment type="caution">
    <text evidence="1">The sequence shown here is derived from an EMBL/GenBank/DDBJ whole genome shotgun (WGS) entry which is preliminary data.</text>
</comment>
<name>A0A4Z2J829_9TELE</name>